<feature type="region of interest" description="Disordered" evidence="1">
    <location>
        <begin position="1"/>
        <end position="81"/>
    </location>
</feature>
<sequence>MAPHTSPHRSASEIQEARRMEYARIARRYGEKLDPLPPKPRAPSPAPLLTPEARAKQSPKSSEPPTEGEPSPPKPPSAGTKQLDPLQAELMIAARPPRKAPKLGSSISAHARISHVPRQRRLAPLSSREPLSPAVDLEAVRVASAATNSFQLMASAIIDSLDEHVKQLRSKNAKLHETLRSRSRQRGSVRYAAATMIQTQARGHAGRLRARKLRECSCS</sequence>
<feature type="compositionally biased region" description="Low complexity" evidence="1">
    <location>
        <begin position="58"/>
        <end position="69"/>
    </location>
</feature>
<dbReference type="Proteomes" id="UP001515480">
    <property type="component" value="Unassembled WGS sequence"/>
</dbReference>
<accession>A0AB34JH57</accession>
<dbReference type="AlphaFoldDB" id="A0AB34JH57"/>
<reference evidence="2 3" key="1">
    <citation type="journal article" date="2024" name="Science">
        <title>Giant polyketide synthase enzymes in the biosynthesis of giant marine polyether toxins.</title>
        <authorList>
            <person name="Fallon T.R."/>
            <person name="Shende V.V."/>
            <person name="Wierzbicki I.H."/>
            <person name="Pendleton A.L."/>
            <person name="Watervoot N.F."/>
            <person name="Auber R.P."/>
            <person name="Gonzalez D.J."/>
            <person name="Wisecaver J.H."/>
            <person name="Moore B.S."/>
        </authorList>
    </citation>
    <scope>NUCLEOTIDE SEQUENCE [LARGE SCALE GENOMIC DNA]</scope>
    <source>
        <strain evidence="2 3">12B1</strain>
    </source>
</reference>
<proteinExistence type="predicted"/>
<comment type="caution">
    <text evidence="2">The sequence shown here is derived from an EMBL/GenBank/DDBJ whole genome shotgun (WGS) entry which is preliminary data.</text>
</comment>
<evidence type="ECO:0000313" key="2">
    <source>
        <dbReference type="EMBL" id="KAL1519999.1"/>
    </source>
</evidence>
<gene>
    <name evidence="2" type="ORF">AB1Y20_023480</name>
</gene>
<dbReference type="PROSITE" id="PS50096">
    <property type="entry name" value="IQ"/>
    <property type="match status" value="1"/>
</dbReference>
<keyword evidence="3" id="KW-1185">Reference proteome</keyword>
<feature type="compositionally biased region" description="Pro residues" evidence="1">
    <location>
        <begin position="35"/>
        <end position="48"/>
    </location>
</feature>
<protein>
    <recommendedName>
        <fullName evidence="4">Spindle and centriole-associated protein 1</fullName>
    </recommendedName>
</protein>
<feature type="compositionally biased region" description="Basic and acidic residues" evidence="1">
    <location>
        <begin position="15"/>
        <end position="34"/>
    </location>
</feature>
<dbReference type="EMBL" id="JBGBPQ010000009">
    <property type="protein sequence ID" value="KAL1519999.1"/>
    <property type="molecule type" value="Genomic_DNA"/>
</dbReference>
<name>A0AB34JH57_PRYPA</name>
<evidence type="ECO:0008006" key="4">
    <source>
        <dbReference type="Google" id="ProtNLM"/>
    </source>
</evidence>
<evidence type="ECO:0000313" key="3">
    <source>
        <dbReference type="Proteomes" id="UP001515480"/>
    </source>
</evidence>
<evidence type="ECO:0000256" key="1">
    <source>
        <dbReference type="SAM" id="MobiDB-lite"/>
    </source>
</evidence>
<organism evidence="2 3">
    <name type="scientific">Prymnesium parvum</name>
    <name type="common">Toxic golden alga</name>
    <dbReference type="NCBI Taxonomy" id="97485"/>
    <lineage>
        <taxon>Eukaryota</taxon>
        <taxon>Haptista</taxon>
        <taxon>Haptophyta</taxon>
        <taxon>Prymnesiophyceae</taxon>
        <taxon>Prymnesiales</taxon>
        <taxon>Prymnesiaceae</taxon>
        <taxon>Prymnesium</taxon>
    </lineage>
</organism>